<sequence>MLFRMYFLVVVEVGILVSLRLTHIPRRASRVFHFEVIGKINAHVPHHAGAIFQIIRSELLKSPPDPPVLTTYTTLPKILPHVIHPLAAVEAEATTADTVFCAGLDPINRI</sequence>
<organism evidence="1 2">
    <name type="scientific">Chaetomium tenue</name>
    <dbReference type="NCBI Taxonomy" id="1854479"/>
    <lineage>
        <taxon>Eukaryota</taxon>
        <taxon>Fungi</taxon>
        <taxon>Dikarya</taxon>
        <taxon>Ascomycota</taxon>
        <taxon>Pezizomycotina</taxon>
        <taxon>Sordariomycetes</taxon>
        <taxon>Sordariomycetidae</taxon>
        <taxon>Sordariales</taxon>
        <taxon>Chaetomiaceae</taxon>
        <taxon>Chaetomium</taxon>
    </lineage>
</organism>
<protein>
    <submittedName>
        <fullName evidence="1">Uncharacterized protein</fullName>
    </submittedName>
</protein>
<dbReference type="EMBL" id="JAGIZQ010000004">
    <property type="protein sequence ID" value="KAH6631672.1"/>
    <property type="molecule type" value="Genomic_DNA"/>
</dbReference>
<reference evidence="1 2" key="1">
    <citation type="journal article" date="2021" name="Nat. Commun.">
        <title>Genetic determinants of endophytism in the Arabidopsis root mycobiome.</title>
        <authorList>
            <person name="Mesny F."/>
            <person name="Miyauchi S."/>
            <person name="Thiergart T."/>
            <person name="Pickel B."/>
            <person name="Atanasova L."/>
            <person name="Karlsson M."/>
            <person name="Huettel B."/>
            <person name="Barry K.W."/>
            <person name="Haridas S."/>
            <person name="Chen C."/>
            <person name="Bauer D."/>
            <person name="Andreopoulos W."/>
            <person name="Pangilinan J."/>
            <person name="LaButti K."/>
            <person name="Riley R."/>
            <person name="Lipzen A."/>
            <person name="Clum A."/>
            <person name="Drula E."/>
            <person name="Henrissat B."/>
            <person name="Kohler A."/>
            <person name="Grigoriev I.V."/>
            <person name="Martin F.M."/>
            <person name="Hacquard S."/>
        </authorList>
    </citation>
    <scope>NUCLEOTIDE SEQUENCE [LARGE SCALE GENOMIC DNA]</scope>
    <source>
        <strain evidence="1 2">MPI-SDFR-AT-0079</strain>
    </source>
</reference>
<dbReference type="Proteomes" id="UP000724584">
    <property type="component" value="Unassembled WGS sequence"/>
</dbReference>
<proteinExistence type="predicted"/>
<accession>A0ACB7PBV5</accession>
<keyword evidence="2" id="KW-1185">Reference proteome</keyword>
<evidence type="ECO:0000313" key="1">
    <source>
        <dbReference type="EMBL" id="KAH6631672.1"/>
    </source>
</evidence>
<comment type="caution">
    <text evidence="1">The sequence shown here is derived from an EMBL/GenBank/DDBJ whole genome shotgun (WGS) entry which is preliminary data.</text>
</comment>
<evidence type="ECO:0000313" key="2">
    <source>
        <dbReference type="Proteomes" id="UP000724584"/>
    </source>
</evidence>
<name>A0ACB7PBV5_9PEZI</name>
<gene>
    <name evidence="1" type="ORF">F5144DRAFT_571886</name>
</gene>